<organism evidence="4">
    <name type="scientific">hydrothermal vent metagenome</name>
    <dbReference type="NCBI Taxonomy" id="652676"/>
    <lineage>
        <taxon>unclassified sequences</taxon>
        <taxon>metagenomes</taxon>
        <taxon>ecological metagenomes</taxon>
    </lineage>
</organism>
<dbReference type="GO" id="GO:0017168">
    <property type="term" value="F:5-oxoprolinase (ATP-hydrolyzing) activity"/>
    <property type="evidence" value="ECO:0007669"/>
    <property type="project" value="TreeGrafter"/>
</dbReference>
<dbReference type="SUPFAM" id="SSF53067">
    <property type="entry name" value="Actin-like ATPase domain"/>
    <property type="match status" value="1"/>
</dbReference>
<keyword evidence="4" id="KW-0378">Hydrolase</keyword>
<feature type="domain" description="Hydantoinase/oxoprolinase N-terminal" evidence="2">
    <location>
        <begin position="5"/>
        <end position="181"/>
    </location>
</feature>
<feature type="domain" description="Acetophenone carboxylase-like C-terminal" evidence="3">
    <location>
        <begin position="524"/>
        <end position="691"/>
    </location>
</feature>
<evidence type="ECO:0000259" key="3">
    <source>
        <dbReference type="Pfam" id="PF19278"/>
    </source>
</evidence>
<dbReference type="Pfam" id="PF05378">
    <property type="entry name" value="Hydant_A_N"/>
    <property type="match status" value="1"/>
</dbReference>
<dbReference type="GO" id="GO:0047423">
    <property type="term" value="F:N-methylhydantoinase (ATP-hydrolyzing) activity"/>
    <property type="evidence" value="ECO:0007669"/>
    <property type="project" value="UniProtKB-EC"/>
</dbReference>
<dbReference type="InterPro" id="IPR043129">
    <property type="entry name" value="ATPase_NBD"/>
</dbReference>
<evidence type="ECO:0000313" key="4">
    <source>
        <dbReference type="EMBL" id="CUV03140.1"/>
    </source>
</evidence>
<dbReference type="InterPro" id="IPR008040">
    <property type="entry name" value="Hydant_A_N"/>
</dbReference>
<dbReference type="Gene3D" id="3.30.420.40">
    <property type="match status" value="1"/>
</dbReference>
<dbReference type="EC" id="3.5.2.14" evidence="4"/>
<name>A0A160VEE3_9ZZZZ</name>
<protein>
    <submittedName>
        <fullName evidence="4">N-methylhydantoinase A</fullName>
        <ecNumber evidence="4">3.5.2.14</ecNumber>
    </submittedName>
</protein>
<evidence type="ECO:0000259" key="2">
    <source>
        <dbReference type="Pfam" id="PF05378"/>
    </source>
</evidence>
<dbReference type="EMBL" id="FAXA01000355">
    <property type="protein sequence ID" value="CUV03140.1"/>
    <property type="molecule type" value="Genomic_DNA"/>
</dbReference>
<sequence length="699" mass="75874">MQKFRVGVDIGGTFTDIVFLGDGGQVLARKIASTPDDYSEAVLDGIKIGVAELGITAEMVSEVSHGFTVATNAIIEQKGAKTALITTKGFRDILEFRRNRIPRLYDLHYEKPPPLVKRQFRLEVGERLNFKGEVLEPLNEVDVDRAVQYVLDSGVESVAICLIHSYANPGHEQFIAQALAEKAPEVNLTVSSELLPEMKEYERTSTTVINGYVRPVVERYLSLLTDGLTEMGVQVPLTVMQSNGGLATADIAKERPVYCIESGPAAGVVGAFHLGKRLGMPNLMTLDMGGTTAKASIIEDGEMLQAPEYEVGGEISVGHRLLRGSGHILRVPAIDLAEVGAGGGSIAAVDRSGSLRVGPQSSGAFPGPACYRLGGQDATVTDANVLLGFLNQEHLLAGAFEIDADLARKTIRENVAKPLEMTDMEAAYGIHTLVNSNMGRALRAVSSERGRDPRRFDLITFGGSGPVHAVGLAEMLDISRVVVPPFPGVFSSFGLLVADVEHHFVQTHFKTFEELDITALSVLLNSLWEQGRTQLRAEGFDESRHEILTQIDMKYEGQVSDLTVPFPGGEVNRQTVNAVIAAFDQEHERSFGYNNPGTGYQLVNVRVIARGLPETLRMPERLELPVSGNGSTAAQRDVYFGPNRGWARVPVIDRQGLSGEISEGPLIVEEYDSTTVVPPGWNATIDRWSNIILEKVFSS</sequence>
<dbReference type="AlphaFoldDB" id="A0A160VEE3"/>
<dbReference type="GO" id="GO:0006749">
    <property type="term" value="P:glutathione metabolic process"/>
    <property type="evidence" value="ECO:0007669"/>
    <property type="project" value="TreeGrafter"/>
</dbReference>
<dbReference type="Pfam" id="PF19278">
    <property type="entry name" value="Hydant_A_C"/>
    <property type="match status" value="1"/>
</dbReference>
<proteinExistence type="predicted"/>
<dbReference type="PANTHER" id="PTHR11365:SF23">
    <property type="entry name" value="HYPOTHETICAL 5-OXOPROLINASE (EUROFUNG)-RELATED"/>
    <property type="match status" value="1"/>
</dbReference>
<gene>
    <name evidence="4" type="ORF">MGWOODY_Clf2070</name>
</gene>
<dbReference type="Pfam" id="PF01968">
    <property type="entry name" value="Hydantoinase_A"/>
    <property type="match status" value="1"/>
</dbReference>
<dbReference type="InterPro" id="IPR049517">
    <property type="entry name" value="ACX-like_C"/>
</dbReference>
<accession>A0A160VEE3</accession>
<dbReference type="GO" id="GO:0005829">
    <property type="term" value="C:cytosol"/>
    <property type="evidence" value="ECO:0007669"/>
    <property type="project" value="TreeGrafter"/>
</dbReference>
<dbReference type="InterPro" id="IPR002821">
    <property type="entry name" value="Hydantoinase_A"/>
</dbReference>
<reference evidence="4" key="1">
    <citation type="submission" date="2015-10" db="EMBL/GenBank/DDBJ databases">
        <authorList>
            <person name="Gilbert D.G."/>
        </authorList>
    </citation>
    <scope>NUCLEOTIDE SEQUENCE</scope>
</reference>
<feature type="domain" description="Hydantoinase A/oxoprolinase" evidence="1">
    <location>
        <begin position="203"/>
        <end position="502"/>
    </location>
</feature>
<dbReference type="InterPro" id="IPR045079">
    <property type="entry name" value="Oxoprolinase-like"/>
</dbReference>
<evidence type="ECO:0000259" key="1">
    <source>
        <dbReference type="Pfam" id="PF01968"/>
    </source>
</evidence>
<dbReference type="PANTHER" id="PTHR11365">
    <property type="entry name" value="5-OXOPROLINASE RELATED"/>
    <property type="match status" value="1"/>
</dbReference>